<evidence type="ECO:0000256" key="1">
    <source>
        <dbReference type="SAM" id="Phobius"/>
    </source>
</evidence>
<sequence>MEDEKITTPNANEIKYRGIKAMPFLTGNEIFEKLGTFGISSNFLVYLTTVFNIKHVTAAIVGSVYLGTTFFIPLIGGYNADSYLGRFKTLCFASIASLVGMFLMTLTAAVSKLHPPNCKVKENK</sequence>
<dbReference type="PANTHER" id="PTHR11654">
    <property type="entry name" value="OLIGOPEPTIDE TRANSPORTER-RELATED"/>
    <property type="match status" value="1"/>
</dbReference>
<dbReference type="Gene3D" id="1.20.1250.20">
    <property type="entry name" value="MFS general substrate transporter like domains"/>
    <property type="match status" value="1"/>
</dbReference>
<keyword evidence="1" id="KW-0472">Membrane</keyword>
<gene>
    <name evidence="2" type="ORF">C5167_006019</name>
</gene>
<dbReference type="SUPFAM" id="SSF103473">
    <property type="entry name" value="MFS general substrate transporter"/>
    <property type="match status" value="1"/>
</dbReference>
<feature type="transmembrane region" description="Helical" evidence="1">
    <location>
        <begin position="56"/>
        <end position="78"/>
    </location>
</feature>
<reference evidence="2 3" key="1">
    <citation type="journal article" date="2018" name="Science">
        <title>The opium poppy genome and morphinan production.</title>
        <authorList>
            <person name="Guo L."/>
            <person name="Winzer T."/>
            <person name="Yang X."/>
            <person name="Li Y."/>
            <person name="Ning Z."/>
            <person name="He Z."/>
            <person name="Teodor R."/>
            <person name="Lu Y."/>
            <person name="Bowser T.A."/>
            <person name="Graham I.A."/>
            <person name="Ye K."/>
        </authorList>
    </citation>
    <scope>NUCLEOTIDE SEQUENCE [LARGE SCALE GENOMIC DNA]</scope>
    <source>
        <strain evidence="3">cv. HN1</strain>
        <tissue evidence="2">Leaves</tissue>
    </source>
</reference>
<name>A0A4Y7JDV2_PAPSO</name>
<proteinExistence type="predicted"/>
<dbReference type="OMA" id="MANMEEN"/>
<feature type="transmembrane region" description="Helical" evidence="1">
    <location>
        <begin position="90"/>
        <end position="110"/>
    </location>
</feature>
<protein>
    <recommendedName>
        <fullName evidence="4">Major facilitator superfamily (MFS) profile domain-containing protein</fullName>
    </recommendedName>
</protein>
<dbReference type="InterPro" id="IPR036259">
    <property type="entry name" value="MFS_trans_sf"/>
</dbReference>
<dbReference type="Gramene" id="RZC58716">
    <property type="protein sequence ID" value="RZC58716"/>
    <property type="gene ID" value="C5167_006019"/>
</dbReference>
<evidence type="ECO:0008006" key="4">
    <source>
        <dbReference type="Google" id="ProtNLM"/>
    </source>
</evidence>
<dbReference type="Proteomes" id="UP000316621">
    <property type="component" value="Chromosome 4"/>
</dbReference>
<keyword evidence="1" id="KW-0812">Transmembrane</keyword>
<accession>A0A4Y7JDV2</accession>
<dbReference type="AlphaFoldDB" id="A0A4Y7JDV2"/>
<evidence type="ECO:0000313" key="3">
    <source>
        <dbReference type="Proteomes" id="UP000316621"/>
    </source>
</evidence>
<keyword evidence="3" id="KW-1185">Reference proteome</keyword>
<evidence type="ECO:0000313" key="2">
    <source>
        <dbReference type="EMBL" id="RZC58716.1"/>
    </source>
</evidence>
<dbReference type="EMBL" id="CM010718">
    <property type="protein sequence ID" value="RZC58716.1"/>
    <property type="molecule type" value="Genomic_DNA"/>
</dbReference>
<organism evidence="2 3">
    <name type="scientific">Papaver somniferum</name>
    <name type="common">Opium poppy</name>
    <dbReference type="NCBI Taxonomy" id="3469"/>
    <lineage>
        <taxon>Eukaryota</taxon>
        <taxon>Viridiplantae</taxon>
        <taxon>Streptophyta</taxon>
        <taxon>Embryophyta</taxon>
        <taxon>Tracheophyta</taxon>
        <taxon>Spermatophyta</taxon>
        <taxon>Magnoliopsida</taxon>
        <taxon>Ranunculales</taxon>
        <taxon>Papaveraceae</taxon>
        <taxon>Papaveroideae</taxon>
        <taxon>Papaver</taxon>
    </lineage>
</organism>
<keyword evidence="1" id="KW-1133">Transmembrane helix</keyword>